<dbReference type="EMBL" id="AMQN01004597">
    <property type="status" value="NOT_ANNOTATED_CDS"/>
    <property type="molecule type" value="Genomic_DNA"/>
</dbReference>
<dbReference type="Proteomes" id="UP000014760">
    <property type="component" value="Unassembled WGS sequence"/>
</dbReference>
<reference evidence="1 3" key="2">
    <citation type="journal article" date="2013" name="Nature">
        <title>Insights into bilaterian evolution from three spiralian genomes.</title>
        <authorList>
            <person name="Simakov O."/>
            <person name="Marletaz F."/>
            <person name="Cho S.J."/>
            <person name="Edsinger-Gonzales E."/>
            <person name="Havlak P."/>
            <person name="Hellsten U."/>
            <person name="Kuo D.H."/>
            <person name="Larsson T."/>
            <person name="Lv J."/>
            <person name="Arendt D."/>
            <person name="Savage R."/>
            <person name="Osoegawa K."/>
            <person name="de Jong P."/>
            <person name="Grimwood J."/>
            <person name="Chapman J.A."/>
            <person name="Shapiro H."/>
            <person name="Aerts A."/>
            <person name="Otillar R.P."/>
            <person name="Terry A.Y."/>
            <person name="Boore J.L."/>
            <person name="Grigoriev I.V."/>
            <person name="Lindberg D.R."/>
            <person name="Seaver E.C."/>
            <person name="Weisblat D.A."/>
            <person name="Putnam N.H."/>
            <person name="Rokhsar D.S."/>
        </authorList>
    </citation>
    <scope>NUCLEOTIDE SEQUENCE</scope>
    <source>
        <strain evidence="1 3">I ESC-2004</strain>
    </source>
</reference>
<dbReference type="EnsemblMetazoa" id="CapteT187179">
    <property type="protein sequence ID" value="CapteP187179"/>
    <property type="gene ID" value="CapteG187179"/>
</dbReference>
<reference evidence="2" key="3">
    <citation type="submission" date="2015-06" db="UniProtKB">
        <authorList>
            <consortium name="EnsemblMetazoa"/>
        </authorList>
    </citation>
    <scope>IDENTIFICATION</scope>
</reference>
<keyword evidence="3" id="KW-1185">Reference proteome</keyword>
<sequence length="214" mass="24444">MGSNLPKTDARRQPKKAAFHALNRILNNQSNKASFSESSREGEDLVDIWVPVVFPCDAYDADTTCGNGGEGPFTSHLTAGKICMCLCPVGYELLGCASSSKKSKELEEKSLTTWHKVQRRVFQLPVRSNERKEGKEKKSLPSSWHEVQRRVFELPISSGKKGRRLKNRLLPNREHGMQKRVFQLPVSGSTKRDQQDRTRKTLHPTWERLFRGFY</sequence>
<reference evidence="3" key="1">
    <citation type="submission" date="2012-12" db="EMBL/GenBank/DDBJ databases">
        <authorList>
            <person name="Hellsten U."/>
            <person name="Grimwood J."/>
            <person name="Chapman J.A."/>
            <person name="Shapiro H."/>
            <person name="Aerts A."/>
            <person name="Otillar R.P."/>
            <person name="Terry A.Y."/>
            <person name="Boore J.L."/>
            <person name="Simakov O."/>
            <person name="Marletaz F."/>
            <person name="Cho S.-J."/>
            <person name="Edsinger-Gonzales E."/>
            <person name="Havlak P."/>
            <person name="Kuo D.-H."/>
            <person name="Larsson T."/>
            <person name="Lv J."/>
            <person name="Arendt D."/>
            <person name="Savage R."/>
            <person name="Osoegawa K."/>
            <person name="de Jong P."/>
            <person name="Lindberg D.R."/>
            <person name="Seaver E.C."/>
            <person name="Weisblat D.A."/>
            <person name="Putnam N.H."/>
            <person name="Grigoriev I.V."/>
            <person name="Rokhsar D.S."/>
        </authorList>
    </citation>
    <scope>NUCLEOTIDE SEQUENCE</scope>
    <source>
        <strain evidence="3">I ESC-2004</strain>
    </source>
</reference>
<proteinExistence type="predicted"/>
<dbReference type="HOGENOM" id="CLU_1290037_0_0_1"/>
<dbReference type="EMBL" id="KB293927">
    <property type="protein sequence ID" value="ELU15197.1"/>
    <property type="molecule type" value="Genomic_DNA"/>
</dbReference>
<dbReference type="EMBL" id="AMQN01004598">
    <property type="status" value="NOT_ANNOTATED_CDS"/>
    <property type="molecule type" value="Genomic_DNA"/>
</dbReference>
<dbReference type="AlphaFoldDB" id="R7V9P4"/>
<gene>
    <name evidence="1" type="ORF">CAPTEDRAFT_187179</name>
</gene>
<protein>
    <submittedName>
        <fullName evidence="1 2">Uncharacterized protein</fullName>
    </submittedName>
</protein>
<evidence type="ECO:0000313" key="2">
    <source>
        <dbReference type="EnsemblMetazoa" id="CapteP187179"/>
    </source>
</evidence>
<accession>R7V9P4</accession>
<evidence type="ECO:0000313" key="1">
    <source>
        <dbReference type="EMBL" id="ELU15197.1"/>
    </source>
</evidence>
<name>R7V9P4_CAPTE</name>
<evidence type="ECO:0000313" key="3">
    <source>
        <dbReference type="Proteomes" id="UP000014760"/>
    </source>
</evidence>
<organism evidence="1">
    <name type="scientific">Capitella teleta</name>
    <name type="common">Polychaete worm</name>
    <dbReference type="NCBI Taxonomy" id="283909"/>
    <lineage>
        <taxon>Eukaryota</taxon>
        <taxon>Metazoa</taxon>
        <taxon>Spiralia</taxon>
        <taxon>Lophotrochozoa</taxon>
        <taxon>Annelida</taxon>
        <taxon>Polychaeta</taxon>
        <taxon>Sedentaria</taxon>
        <taxon>Scolecida</taxon>
        <taxon>Capitellidae</taxon>
        <taxon>Capitella</taxon>
    </lineage>
</organism>